<evidence type="ECO:0000256" key="3">
    <source>
        <dbReference type="ARBA" id="ARBA00022475"/>
    </source>
</evidence>
<dbReference type="Pfam" id="PF03137">
    <property type="entry name" value="OATP"/>
    <property type="match status" value="2"/>
</dbReference>
<evidence type="ECO:0000259" key="9">
    <source>
        <dbReference type="PROSITE" id="PS51465"/>
    </source>
</evidence>
<name>A0A915D9S7_9BILA</name>
<dbReference type="GO" id="GO:0015347">
    <property type="term" value="F:sodium-independent organic anion transmembrane transporter activity"/>
    <property type="evidence" value="ECO:0007669"/>
    <property type="project" value="TreeGrafter"/>
</dbReference>
<dbReference type="GO" id="GO:0043252">
    <property type="term" value="P:sodium-independent organic anion transport"/>
    <property type="evidence" value="ECO:0007669"/>
    <property type="project" value="TreeGrafter"/>
</dbReference>
<keyword evidence="10" id="KW-1185">Reference proteome</keyword>
<keyword evidence="7" id="KW-1015">Disulfide bond</keyword>
<feature type="transmembrane region" description="Helical" evidence="8">
    <location>
        <begin position="240"/>
        <end position="259"/>
    </location>
</feature>
<dbReference type="SUPFAM" id="SSF103473">
    <property type="entry name" value="MFS general substrate transporter"/>
    <property type="match status" value="1"/>
</dbReference>
<dbReference type="InterPro" id="IPR002350">
    <property type="entry name" value="Kazal_dom"/>
</dbReference>
<reference evidence="11" key="1">
    <citation type="submission" date="2022-11" db="UniProtKB">
        <authorList>
            <consortium name="WormBaseParasite"/>
        </authorList>
    </citation>
    <scope>IDENTIFICATION</scope>
</reference>
<comment type="subcellular location">
    <subcellularLocation>
        <location evidence="1 8">Cell membrane</location>
        <topology evidence="1 8">Multi-pass membrane protein</topology>
    </subcellularLocation>
</comment>
<dbReference type="GO" id="GO:0016323">
    <property type="term" value="C:basolateral plasma membrane"/>
    <property type="evidence" value="ECO:0007669"/>
    <property type="project" value="TreeGrafter"/>
</dbReference>
<evidence type="ECO:0000256" key="6">
    <source>
        <dbReference type="ARBA" id="ARBA00023136"/>
    </source>
</evidence>
<dbReference type="Gene3D" id="1.20.1250.20">
    <property type="entry name" value="MFS general substrate transporter like domains"/>
    <property type="match status" value="1"/>
</dbReference>
<dbReference type="CDD" id="cd17336">
    <property type="entry name" value="MFS_SLCO_OATP"/>
    <property type="match status" value="1"/>
</dbReference>
<keyword evidence="8" id="KW-0813">Transport</keyword>
<dbReference type="WBParaSite" id="jg17619">
    <property type="protein sequence ID" value="jg17619"/>
    <property type="gene ID" value="jg17619"/>
</dbReference>
<protein>
    <recommendedName>
        <fullName evidence="8">Solute carrier organic anion transporter family member</fullName>
    </recommendedName>
</protein>
<feature type="transmembrane region" description="Helical" evidence="8">
    <location>
        <begin position="327"/>
        <end position="349"/>
    </location>
</feature>
<evidence type="ECO:0000256" key="2">
    <source>
        <dbReference type="ARBA" id="ARBA00009657"/>
    </source>
</evidence>
<evidence type="ECO:0000313" key="10">
    <source>
        <dbReference type="Proteomes" id="UP000887574"/>
    </source>
</evidence>
<feature type="transmembrane region" description="Helical" evidence="8">
    <location>
        <begin position="485"/>
        <end position="505"/>
    </location>
</feature>
<evidence type="ECO:0000256" key="1">
    <source>
        <dbReference type="ARBA" id="ARBA00004651"/>
    </source>
</evidence>
<keyword evidence="5 8" id="KW-1133">Transmembrane helix</keyword>
<keyword evidence="8" id="KW-0406">Ion transport</keyword>
<feature type="domain" description="Kazal-like" evidence="9">
    <location>
        <begin position="523"/>
        <end position="581"/>
    </location>
</feature>
<evidence type="ECO:0000256" key="8">
    <source>
        <dbReference type="RuleBase" id="RU362056"/>
    </source>
</evidence>
<proteinExistence type="inferred from homology"/>
<evidence type="ECO:0000313" key="11">
    <source>
        <dbReference type="WBParaSite" id="jg17619"/>
    </source>
</evidence>
<dbReference type="InterPro" id="IPR036259">
    <property type="entry name" value="MFS_trans_sf"/>
</dbReference>
<dbReference type="GO" id="GO:0006811">
    <property type="term" value="P:monoatomic ion transport"/>
    <property type="evidence" value="ECO:0007669"/>
    <property type="project" value="UniProtKB-KW"/>
</dbReference>
<dbReference type="Proteomes" id="UP000887574">
    <property type="component" value="Unplaced"/>
</dbReference>
<feature type="transmembrane region" description="Helical" evidence="8">
    <location>
        <begin position="280"/>
        <end position="307"/>
    </location>
</feature>
<dbReference type="AlphaFoldDB" id="A0A915D9S7"/>
<dbReference type="InterPro" id="IPR004156">
    <property type="entry name" value="OATP"/>
</dbReference>
<evidence type="ECO:0000256" key="5">
    <source>
        <dbReference type="ARBA" id="ARBA00022989"/>
    </source>
</evidence>
<keyword evidence="6 8" id="KW-0472">Membrane</keyword>
<feature type="transmembrane region" description="Helical" evidence="8">
    <location>
        <begin position="453"/>
        <end position="473"/>
    </location>
</feature>
<comment type="similarity">
    <text evidence="2 8">Belongs to the organo anion transporter (TC 2.A.60) family.</text>
</comment>
<keyword evidence="4 8" id="KW-0812">Transmembrane</keyword>
<feature type="transmembrane region" description="Helical" evidence="8">
    <location>
        <begin position="599"/>
        <end position="624"/>
    </location>
</feature>
<dbReference type="PANTHER" id="PTHR11388">
    <property type="entry name" value="ORGANIC ANION TRANSPORTER"/>
    <property type="match status" value="1"/>
</dbReference>
<organism evidence="10 11">
    <name type="scientific">Ditylenchus dipsaci</name>
    <dbReference type="NCBI Taxonomy" id="166011"/>
    <lineage>
        <taxon>Eukaryota</taxon>
        <taxon>Metazoa</taxon>
        <taxon>Ecdysozoa</taxon>
        <taxon>Nematoda</taxon>
        <taxon>Chromadorea</taxon>
        <taxon>Rhabditida</taxon>
        <taxon>Tylenchina</taxon>
        <taxon>Tylenchomorpha</taxon>
        <taxon>Sphaerularioidea</taxon>
        <taxon>Anguinidae</taxon>
        <taxon>Anguininae</taxon>
        <taxon>Ditylenchus</taxon>
    </lineage>
</organism>
<keyword evidence="3" id="KW-1003">Cell membrane</keyword>
<sequence>MVTFTRLYVFLALFTFVYFLESIGGSYMISAVQNIERQFRIPSKLSGFLVSAHDISYVPTVIFISYFGSRATAPNFVFPVHAPHLNLTQVESKLEASPSLQKPDVGVKDFFEYAPIRDRIPTKVRELLLEKLDSSSSDKLEENMHGIEYSNHTKSLYSIDEPLISNILYHIDMILKDNEDSAELLNALKKFVSNRQEYVESDLKTMRRAAIAPFSFCHRLVNDLRKIIKNIQCEEQASNVGPLLIIFVALLALGVGRTMPWSLGIPLIDDNVKNTNMPVYFAMMSFIRIMGPICGFLIGSVMNKLYYTFPSTPPKGLTAQDPTWIGAWWLGFLFIGIITIFPSIVLFFFPESSKSNRISDKNGGLTNGDVKKPLNDRTKLSLFDRHVEKNSDMTTNEKIKTFIGSYREVLNSKVYAGSVAGRVCDVLAFKGYMVFLPKYLENHYGIPQYRVHLYMAVFGVLGFACGTASGGFITRKFKLNGRSAAFYVLLVSILNTSLFFTKSFLGCHSVVNSVGRSGIETNFNYTSSCNSECGCETAKLFPVCDASGQAFYSPCHAGCRHVSVNDVETYNLEFSECDCAPGGIVKKEYCQDDCKEMKVLFFITVIIGAFLGGTGVVPGMLLLLRSVPPRSRSPALGLNGFLVSLIGTLPSPVLWGSIIDSTCLVWDNVCSSRGACQIYDPLKLRVRMHYLYVVIRIFSMMTDIYVLYHAKGLNIQDEEDSGETEKQAEEAADKENITLNVIAT</sequence>
<feature type="transmembrane region" description="Helical" evidence="8">
    <location>
        <begin position="636"/>
        <end position="658"/>
    </location>
</feature>
<dbReference type="NCBIfam" id="TIGR00805">
    <property type="entry name" value="oat"/>
    <property type="match status" value="1"/>
</dbReference>
<accession>A0A915D9S7</accession>
<evidence type="ECO:0000256" key="4">
    <source>
        <dbReference type="ARBA" id="ARBA00022692"/>
    </source>
</evidence>
<feature type="transmembrane region" description="Helical" evidence="8">
    <location>
        <begin position="7"/>
        <end position="29"/>
    </location>
</feature>
<dbReference type="PROSITE" id="PS51465">
    <property type="entry name" value="KAZAL_2"/>
    <property type="match status" value="1"/>
</dbReference>
<evidence type="ECO:0000256" key="7">
    <source>
        <dbReference type="ARBA" id="ARBA00023157"/>
    </source>
</evidence>
<dbReference type="PANTHER" id="PTHR11388:SF76">
    <property type="entry name" value="SOLUTE CARRIER ORGANIC ANION TRANSPORTER FAMILY MEMBER"/>
    <property type="match status" value="1"/>
</dbReference>
<comment type="caution">
    <text evidence="8">Lacks conserved residue(s) required for the propagation of feature annotation.</text>
</comment>